<reference evidence="1 2" key="1">
    <citation type="submission" date="2018-05" db="EMBL/GenBank/DDBJ databases">
        <title>Freshwater and sediment microbial communities from various areas in North America, analyzing microbe dynamics in response to fracking.</title>
        <authorList>
            <person name="Lamendella R."/>
        </authorList>
    </citation>
    <scope>NUCLEOTIDE SEQUENCE [LARGE SCALE GENOMIC DNA]</scope>
    <source>
        <strain evidence="1 2">15_TX</strain>
    </source>
</reference>
<evidence type="ECO:0000313" key="1">
    <source>
        <dbReference type="EMBL" id="PWW20513.1"/>
    </source>
</evidence>
<gene>
    <name evidence="1" type="ORF">DFO73_11592</name>
</gene>
<organism evidence="1 2">
    <name type="scientific">Cytobacillus oceanisediminis</name>
    <dbReference type="NCBI Taxonomy" id="665099"/>
    <lineage>
        <taxon>Bacteria</taxon>
        <taxon>Bacillati</taxon>
        <taxon>Bacillota</taxon>
        <taxon>Bacilli</taxon>
        <taxon>Bacillales</taxon>
        <taxon>Bacillaceae</taxon>
        <taxon>Cytobacillus</taxon>
    </lineage>
</organism>
<dbReference type="Proteomes" id="UP000247150">
    <property type="component" value="Unassembled WGS sequence"/>
</dbReference>
<proteinExistence type="predicted"/>
<evidence type="ECO:0000313" key="2">
    <source>
        <dbReference type="Proteomes" id="UP000247150"/>
    </source>
</evidence>
<sequence length="64" mass="7637">MLGAEERRTFRSSLSVWNGNQQAKFKRGKEKNIKIESVFLRYFEKVLFGCLKLFIIDFSYINIK</sequence>
<name>A0A2V2ZKQ2_9BACI</name>
<dbReference type="AlphaFoldDB" id="A0A2V2ZKQ2"/>
<protein>
    <submittedName>
        <fullName evidence="1">Uncharacterized protein</fullName>
    </submittedName>
</protein>
<dbReference type="EMBL" id="QGTW01000015">
    <property type="protein sequence ID" value="PWW20513.1"/>
    <property type="molecule type" value="Genomic_DNA"/>
</dbReference>
<comment type="caution">
    <text evidence="1">The sequence shown here is derived from an EMBL/GenBank/DDBJ whole genome shotgun (WGS) entry which is preliminary data.</text>
</comment>
<accession>A0A2V2ZKQ2</accession>